<proteinExistence type="predicted"/>
<dbReference type="EMBL" id="VKLS01000140">
    <property type="protein sequence ID" value="TSB40691.1"/>
    <property type="molecule type" value="Genomic_DNA"/>
</dbReference>
<organism evidence="1 2">
    <name type="scientific">Streptomyces benahoarensis</name>
    <dbReference type="NCBI Taxonomy" id="2595054"/>
    <lineage>
        <taxon>Bacteria</taxon>
        <taxon>Bacillati</taxon>
        <taxon>Actinomycetota</taxon>
        <taxon>Actinomycetes</taxon>
        <taxon>Kitasatosporales</taxon>
        <taxon>Streptomycetaceae</taxon>
        <taxon>Streptomyces</taxon>
    </lineage>
</organism>
<dbReference type="AlphaFoldDB" id="A0A553ZGT5"/>
<evidence type="ECO:0000313" key="2">
    <source>
        <dbReference type="Proteomes" id="UP000320888"/>
    </source>
</evidence>
<comment type="caution">
    <text evidence="1">The sequence shown here is derived from an EMBL/GenBank/DDBJ whole genome shotgun (WGS) entry which is preliminary data.</text>
</comment>
<accession>A0A553ZGT5</accession>
<protein>
    <submittedName>
        <fullName evidence="1">Uncharacterized protein</fullName>
    </submittedName>
</protein>
<name>A0A553ZGT5_9ACTN</name>
<gene>
    <name evidence="1" type="ORF">FNZ23_13780</name>
</gene>
<reference evidence="1 2" key="1">
    <citation type="submission" date="2019-07" db="EMBL/GenBank/DDBJ databases">
        <title>Draft genome for Streptomyces benahoarensis MZ03-48.</title>
        <authorList>
            <person name="Gonzalez-Pimentel J.L."/>
        </authorList>
    </citation>
    <scope>NUCLEOTIDE SEQUENCE [LARGE SCALE GENOMIC DNA]</scope>
    <source>
        <strain evidence="1 2">MZ03-48</strain>
    </source>
</reference>
<dbReference type="Proteomes" id="UP000320888">
    <property type="component" value="Unassembled WGS sequence"/>
</dbReference>
<keyword evidence="2" id="KW-1185">Reference proteome</keyword>
<evidence type="ECO:0000313" key="1">
    <source>
        <dbReference type="EMBL" id="TSB40691.1"/>
    </source>
</evidence>
<sequence length="153" mass="15655">MSELATVSAEIAPYLAMAASSLGTSVLTAAQQRITEHTVDAGEGFFRRLLGRDGDRLGGGAAPVLDVDRATSLDARLARLDDTERRALAEAVADWLAGPVTARDAAGFLSHMAPHLSGTTINSPTTYGDHSAAIGVVNGTVHLGGGTDTGRAS</sequence>
<dbReference type="RefSeq" id="WP_143942325.1">
    <property type="nucleotide sequence ID" value="NZ_VKLS01000140.1"/>
</dbReference>
<dbReference type="OrthoDB" id="4248027at2"/>